<feature type="region of interest" description="Disordered" evidence="1">
    <location>
        <begin position="33"/>
        <end position="56"/>
    </location>
</feature>
<gene>
    <name evidence="2" type="ORF">SKAU_G00210390</name>
</gene>
<protein>
    <submittedName>
        <fullName evidence="2">Uncharacterized protein</fullName>
    </submittedName>
</protein>
<comment type="caution">
    <text evidence="2">The sequence shown here is derived from an EMBL/GenBank/DDBJ whole genome shotgun (WGS) entry which is preliminary data.</text>
</comment>
<organism evidence="2 3">
    <name type="scientific">Synaphobranchus kaupii</name>
    <name type="common">Kaup's arrowtooth eel</name>
    <dbReference type="NCBI Taxonomy" id="118154"/>
    <lineage>
        <taxon>Eukaryota</taxon>
        <taxon>Metazoa</taxon>
        <taxon>Chordata</taxon>
        <taxon>Craniata</taxon>
        <taxon>Vertebrata</taxon>
        <taxon>Euteleostomi</taxon>
        <taxon>Actinopterygii</taxon>
        <taxon>Neopterygii</taxon>
        <taxon>Teleostei</taxon>
        <taxon>Anguilliformes</taxon>
        <taxon>Synaphobranchidae</taxon>
        <taxon>Synaphobranchus</taxon>
    </lineage>
</organism>
<keyword evidence="3" id="KW-1185">Reference proteome</keyword>
<dbReference type="EMBL" id="JAINUF010000007">
    <property type="protein sequence ID" value="KAJ8353472.1"/>
    <property type="molecule type" value="Genomic_DNA"/>
</dbReference>
<evidence type="ECO:0000256" key="1">
    <source>
        <dbReference type="SAM" id="MobiDB-lite"/>
    </source>
</evidence>
<sequence>MYIVAYVLYCVMHNAIIYIIPCLQSTLVCNEGPEPTEETLTEERPSLQEVTHDSLHSEEEAIVDLTEIDTDWSCKTGEEAVNSYVRLKRAEKSNCPSTSTCSPPKHVMSDASFHIAVDNLSLHRHELDDNGFAGLRRQTVGPH</sequence>
<accession>A0A9Q1F8Z5</accession>
<evidence type="ECO:0000313" key="3">
    <source>
        <dbReference type="Proteomes" id="UP001152622"/>
    </source>
</evidence>
<proteinExistence type="predicted"/>
<dbReference type="AlphaFoldDB" id="A0A9Q1F8Z5"/>
<reference evidence="2" key="1">
    <citation type="journal article" date="2023" name="Science">
        <title>Genome structures resolve the early diversification of teleost fishes.</title>
        <authorList>
            <person name="Parey E."/>
            <person name="Louis A."/>
            <person name="Montfort J."/>
            <person name="Bouchez O."/>
            <person name="Roques C."/>
            <person name="Iampietro C."/>
            <person name="Lluch J."/>
            <person name="Castinel A."/>
            <person name="Donnadieu C."/>
            <person name="Desvignes T."/>
            <person name="Floi Bucao C."/>
            <person name="Jouanno E."/>
            <person name="Wen M."/>
            <person name="Mejri S."/>
            <person name="Dirks R."/>
            <person name="Jansen H."/>
            <person name="Henkel C."/>
            <person name="Chen W.J."/>
            <person name="Zahm M."/>
            <person name="Cabau C."/>
            <person name="Klopp C."/>
            <person name="Thompson A.W."/>
            <person name="Robinson-Rechavi M."/>
            <person name="Braasch I."/>
            <person name="Lecointre G."/>
            <person name="Bobe J."/>
            <person name="Postlethwait J.H."/>
            <person name="Berthelot C."/>
            <person name="Roest Crollius H."/>
            <person name="Guiguen Y."/>
        </authorList>
    </citation>
    <scope>NUCLEOTIDE SEQUENCE</scope>
    <source>
        <strain evidence="2">WJC10195</strain>
    </source>
</reference>
<feature type="compositionally biased region" description="Basic and acidic residues" evidence="1">
    <location>
        <begin position="41"/>
        <end position="56"/>
    </location>
</feature>
<name>A0A9Q1F8Z5_SYNKA</name>
<dbReference type="Proteomes" id="UP001152622">
    <property type="component" value="Chromosome 7"/>
</dbReference>
<evidence type="ECO:0000313" key="2">
    <source>
        <dbReference type="EMBL" id="KAJ8353472.1"/>
    </source>
</evidence>